<dbReference type="PROSITE" id="PS00455">
    <property type="entry name" value="AMP_BINDING"/>
    <property type="match status" value="1"/>
</dbReference>
<evidence type="ECO:0000256" key="4">
    <source>
        <dbReference type="ARBA" id="ARBA00022840"/>
    </source>
</evidence>
<comment type="similarity">
    <text evidence="1">Belongs to the ATP-dependent AMP-binding enzyme family.</text>
</comment>
<evidence type="ECO:0000259" key="7">
    <source>
        <dbReference type="Pfam" id="PF00501"/>
    </source>
</evidence>
<dbReference type="OrthoDB" id="1700726at2759"/>
<comment type="caution">
    <text evidence="9">The sequence shown here is derived from an EMBL/GenBank/DDBJ whole genome shotgun (WGS) entry which is preliminary data.</text>
</comment>
<dbReference type="Pfam" id="PF05183">
    <property type="entry name" value="RdRP"/>
    <property type="match status" value="1"/>
</dbReference>
<dbReference type="InterPro" id="IPR057596">
    <property type="entry name" value="RDRP_core"/>
</dbReference>
<keyword evidence="4" id="KW-0067">ATP-binding</keyword>
<evidence type="ECO:0000313" key="9">
    <source>
        <dbReference type="EMBL" id="KAB5593721.1"/>
    </source>
</evidence>
<comment type="catalytic activity">
    <reaction evidence="5">
        <text>a long-chain fatty acid + ATP + CoA = a long-chain fatty acyl-CoA + AMP + diphosphate</text>
        <dbReference type="Rhea" id="RHEA:15421"/>
        <dbReference type="ChEBI" id="CHEBI:30616"/>
        <dbReference type="ChEBI" id="CHEBI:33019"/>
        <dbReference type="ChEBI" id="CHEBI:57287"/>
        <dbReference type="ChEBI" id="CHEBI:57560"/>
        <dbReference type="ChEBI" id="CHEBI:83139"/>
        <dbReference type="ChEBI" id="CHEBI:456215"/>
        <dbReference type="EC" id="6.2.1.3"/>
    </reaction>
</comment>
<feature type="compositionally biased region" description="Basic and acidic residues" evidence="6">
    <location>
        <begin position="1375"/>
        <end position="1388"/>
    </location>
</feature>
<dbReference type="GO" id="GO:0046982">
    <property type="term" value="F:protein heterodimerization activity"/>
    <property type="evidence" value="ECO:0007669"/>
    <property type="project" value="InterPro"/>
</dbReference>
<feature type="compositionally biased region" description="Polar residues" evidence="6">
    <location>
        <begin position="1361"/>
        <end position="1370"/>
    </location>
</feature>
<evidence type="ECO:0000256" key="5">
    <source>
        <dbReference type="ARBA" id="ARBA00036813"/>
    </source>
</evidence>
<feature type="domain" description="AMP-dependent synthetase/ligase" evidence="7">
    <location>
        <begin position="1809"/>
        <end position="2216"/>
    </location>
</feature>
<evidence type="ECO:0000256" key="1">
    <source>
        <dbReference type="ARBA" id="ARBA00006432"/>
    </source>
</evidence>
<evidence type="ECO:0000313" key="10">
    <source>
        <dbReference type="Proteomes" id="UP000383932"/>
    </source>
</evidence>
<dbReference type="InterPro" id="IPR020845">
    <property type="entry name" value="AMP-binding_CS"/>
</dbReference>
<dbReference type="GO" id="GO:0004467">
    <property type="term" value="F:long-chain fatty acid-CoA ligase activity"/>
    <property type="evidence" value="ECO:0007669"/>
    <property type="project" value="UniProtKB-EC"/>
</dbReference>
<organism evidence="9 10">
    <name type="scientific">Ceratobasidium theobromae</name>
    <dbReference type="NCBI Taxonomy" id="1582974"/>
    <lineage>
        <taxon>Eukaryota</taxon>
        <taxon>Fungi</taxon>
        <taxon>Dikarya</taxon>
        <taxon>Basidiomycota</taxon>
        <taxon>Agaricomycotina</taxon>
        <taxon>Agaricomycetes</taxon>
        <taxon>Cantharellales</taxon>
        <taxon>Ceratobasidiaceae</taxon>
        <taxon>Ceratobasidium</taxon>
    </lineage>
</organism>
<dbReference type="EMBL" id="SSOP01000031">
    <property type="protein sequence ID" value="KAB5593721.1"/>
    <property type="molecule type" value="Genomic_DNA"/>
</dbReference>
<dbReference type="Pfam" id="PF00501">
    <property type="entry name" value="AMP-binding"/>
    <property type="match status" value="1"/>
</dbReference>
<reference evidence="9 10" key="1">
    <citation type="journal article" date="2019" name="Fungal Biol. Biotechnol.">
        <title>Draft genome sequence of fastidious pathogen Ceratobasidium theobromae, which causes vascular-streak dieback in Theobroma cacao.</title>
        <authorList>
            <person name="Ali S.S."/>
            <person name="Asman A."/>
            <person name="Shao J."/>
            <person name="Firmansyah A.P."/>
            <person name="Susilo A.W."/>
            <person name="Rosmana A."/>
            <person name="McMahon P."/>
            <person name="Junaid M."/>
            <person name="Guest D."/>
            <person name="Kheng T.Y."/>
            <person name="Meinhardt L.W."/>
            <person name="Bailey B.A."/>
        </authorList>
    </citation>
    <scope>NUCLEOTIDE SEQUENCE [LARGE SCALE GENOMIC DNA]</scope>
    <source>
        <strain evidence="9 10">CT2</strain>
    </source>
</reference>
<dbReference type="Proteomes" id="UP000383932">
    <property type="component" value="Unassembled WGS sequence"/>
</dbReference>
<dbReference type="GO" id="GO:0005524">
    <property type="term" value="F:ATP binding"/>
    <property type="evidence" value="ECO:0007669"/>
    <property type="project" value="UniProtKB-KW"/>
</dbReference>
<evidence type="ECO:0000259" key="8">
    <source>
        <dbReference type="Pfam" id="PF05183"/>
    </source>
</evidence>
<keyword evidence="2" id="KW-0436">Ligase</keyword>
<protein>
    <submittedName>
        <fullName evidence="9">Polyprotein</fullName>
    </submittedName>
</protein>
<dbReference type="GO" id="GO:0005886">
    <property type="term" value="C:plasma membrane"/>
    <property type="evidence" value="ECO:0007669"/>
    <property type="project" value="TreeGrafter"/>
</dbReference>
<evidence type="ECO:0000256" key="3">
    <source>
        <dbReference type="ARBA" id="ARBA00022741"/>
    </source>
</evidence>
<dbReference type="InterPro" id="IPR009072">
    <property type="entry name" value="Histone-fold"/>
</dbReference>
<keyword evidence="10" id="KW-1185">Reference proteome</keyword>
<dbReference type="SUPFAM" id="SSF56801">
    <property type="entry name" value="Acetyl-CoA synthetase-like"/>
    <property type="match status" value="1"/>
</dbReference>
<keyword evidence="3" id="KW-0547">Nucleotide-binding</keyword>
<evidence type="ECO:0000256" key="2">
    <source>
        <dbReference type="ARBA" id="ARBA00022598"/>
    </source>
</evidence>
<dbReference type="Gene3D" id="3.40.50.12780">
    <property type="entry name" value="N-terminal domain of ligase-like"/>
    <property type="match status" value="1"/>
</dbReference>
<dbReference type="CDD" id="cd00076">
    <property type="entry name" value="HFD_SF"/>
    <property type="match status" value="1"/>
</dbReference>
<dbReference type="InterPro" id="IPR042099">
    <property type="entry name" value="ANL_N_sf"/>
</dbReference>
<accession>A0A5N5QQ98</accession>
<evidence type="ECO:0000256" key="6">
    <source>
        <dbReference type="SAM" id="MobiDB-lite"/>
    </source>
</evidence>
<dbReference type="PANTHER" id="PTHR43272:SF83">
    <property type="entry name" value="ACYL-COA SYNTHETASE LONG-CHAIN, ISOFORM J"/>
    <property type="match status" value="1"/>
</dbReference>
<feature type="compositionally biased region" description="Pro residues" evidence="6">
    <location>
        <begin position="1390"/>
        <end position="1405"/>
    </location>
</feature>
<dbReference type="Gene3D" id="1.10.20.10">
    <property type="entry name" value="Histone, subunit A"/>
    <property type="match status" value="1"/>
</dbReference>
<dbReference type="GO" id="GO:0003968">
    <property type="term" value="F:RNA-directed RNA polymerase activity"/>
    <property type="evidence" value="ECO:0007669"/>
    <property type="project" value="InterPro"/>
</dbReference>
<dbReference type="GO" id="GO:0005783">
    <property type="term" value="C:endoplasmic reticulum"/>
    <property type="evidence" value="ECO:0007669"/>
    <property type="project" value="TreeGrafter"/>
</dbReference>
<proteinExistence type="inferred from homology"/>
<gene>
    <name evidence="9" type="ORF">CTheo_2801</name>
</gene>
<feature type="domain" description="RDRP core" evidence="8">
    <location>
        <begin position="259"/>
        <end position="896"/>
    </location>
</feature>
<feature type="region of interest" description="Disordered" evidence="6">
    <location>
        <begin position="1319"/>
        <end position="1416"/>
    </location>
</feature>
<dbReference type="PANTHER" id="PTHR43272">
    <property type="entry name" value="LONG-CHAIN-FATTY-ACID--COA LIGASE"/>
    <property type="match status" value="1"/>
</dbReference>
<name>A0A5N5QQ98_9AGAM</name>
<feature type="region of interest" description="Disordered" evidence="6">
    <location>
        <begin position="29"/>
        <end position="49"/>
    </location>
</feature>
<dbReference type="GO" id="GO:0005811">
    <property type="term" value="C:lipid droplet"/>
    <property type="evidence" value="ECO:0007669"/>
    <property type="project" value="TreeGrafter"/>
</dbReference>
<sequence length="2400" mass="264723">MITTAEVLVMHSSQLKIPGEYFFDSFQPNLEYEDDSPHGSDGGMDTDTDALTDQLEHTELIGGEFDDLDYAGIDGSLTDIEDAEIEGTFPAHEDGSVNNKDEGASDVPEAEAQPVSYHLPSNTHEVAYSPLHQEKFERCNVPWGVQWELARLTTTYKNFCWDHVPIKMLEDFGGPNDPKAAAVPDAFLKGNPAFDEYRVKERLLKQSNSVTTIPWSEYDTEDAFIQDGNRATSIKEFGGKVEQRIHLALSKSGGSLVFKFTLEQPVKSKSSRFSRFLGSRRLIQCFFSKRDAREYKKEIIYFFASKRLLINGRLFQAFYGHERKVELMEINEDFGRKPQDKLGDGNRMSLMDFITWHNSLEEPGNLNQTVNKWVSRFALGFSTSQPGLIFDPKNMLFMEDEYAPGRDTSKPPAAHETMTDGCGFMNYAALKEIQKNMAWESFPTCVQARIAGAKGLFLLHPEHRDPSEEPKVWMRDSQVKIKLNRAKMAEWSPVHYILDILSGTTGQPISSSITHEMIVSLSENGVPDEVLVSMLRSSIQEVAEKLEPVPKPHGSQILWDSIYASHRVLQNKLRQVMSPEIQRAQGFFDFESDEDIEPEAIAPAKWENEADPYSGMPASSQEQVLGWLQAGFAPTDPFVMEKLCYLQKKLLSTAVEKYRITIPKSIRAFIVPDPLGVLEENQVFFASSQPLDVDIASSGPNVHCIKGPVSRNPCVQISDTRKVMAVDNHDLWSQGYLDVIVFSIKGSRSLASLLSGGDYDGDTVVMIWDEAITDSFCNADTKYADPYEHFEKENFHKSKQMLRDLKARVELEHADIAPRLVEALLQNIAPNQLGIYNMFYRNSLYVHGLNHAETARLGHMFTQCLDAVKSGLVVRDEIFSRDKRKWDKESPACYKTETEEDGSKGYKPRLLARVLPTPFILDVLRGVAEEETRTYEGRLGMQRDQLLKDYAPDETLVRPFKDAVERVRKHPQFEHELQKIKAHVDKFRVHFVEAQGDIGEFSARSRHRRRSRGKLTIGERQESIRAVSEAYSRDMPTDLILFDDVAVRRVAASYAYKLDFSASSRVFRFCFAVAWAELCAIKARAAGGSFVTLAPRYMDSMAIHKKMAKVFREMDYTRSGAYLYLQTPDLGAVETDNAATLTTLTGQRPPHQHLHRATLRILHSHNFSSSSSIASHTLTTLYASYLDLLARACAERAHHAGRTGIGWADASGALDEVGVTLEELDGWCRSEAGELGKKYVVGPKERETYGLDKATKVEPGKGRGVLGVSSWHANGVGVSVGPGVEEARRRELVELDEHVSDGLVRDPSSVIHLVYAQLPSPVPSDDEDEQDESRPYDVYSPDTPKPDANGPQSIAFPPSPISNKSRSPSPSVKRARTEGWETPLDHIPEFLPPFPSITTPPPAPPQATTKQRHKSVPSVTITGAIPYVRSALANFSPGSLPSITPPNPLPPINLNATAGTVATPSVALREALTQYTNGPTPPFPFPTAVSATGGTAGSAARSRAARVLASALSQAFDASDSMFGAWGGVEASAIGGYGEGVPVLLDAQGELVTGKKGLDKVGPLAVSGAGGRVVPREEDIGSVMGYLNSAILPLARTFLAPSVLHKTTRIIPPQPLRDSADADKAQPMYYHPERATLAPWCVPVPEADGGGAVGDPATALPEVKLVPTWDWPEKDYESALVVRRGRGVVGGVAVDPYRAPHKRPLRRVCIDIPPTTMPKPGSVEIGSANNGEAAVRRAAIHPDSLVTIPADGVTTIHDVLQYAARIHGDKQAIGWREVENIIEEEKEVTKTVAGKQVTEKKTWKYFQLSDYQYWSFIEFRDNVLEVARGLVVLGVEKGKIFNIYAQTSHNWQLMGHGCAAIGTPIATAYDTLGESGLQHSLDEPQCQGVFTNADLLPSLIRVIPKTPSIQIVVYDGSPSDKVLNDLRAAREGLTVIHINDVRAKGQENKDVDTKSRLPGPDDTACIMYTSGSTGAPKGVVLTHKNLIASVGAIKTLLGHHLKADDMFLAYLPLAHILEYIVELALFFVGMTTGYGRVKTLTDASVRNCLGDLRAFRPTIMVGVPAVWETIRKGIMGKVNQSGGFRKSVFMGSMSIKKANVPGLSQVVDTFVMSQLRSQTGGRLRLALSGGAALSRETQEFLTLALVTMLQGYGLTESCGMCAILPPEYLSYGPVGVPVPSIEIKLLDYPEAGYFSTNDPPQGEVVIRGPSVISGYFKRDDLNNDKEIFPGDGWFRTGDVGQWNKDGTLSIIDRIKNLVKLQGGEYIALERLESVYKSCNLVSNICVHAVPDAKQPMALIFPHEANLRHFLSTAKLVDVDPSADLSTLCHNKAVVDAVLKDCNAAGKKAGFKPLEILEAVVLTPEEWTTENDLLTAAQKIQRKKIAQRYDKEIKEVYKEAR</sequence>
<dbReference type="GO" id="GO:0035336">
    <property type="term" value="P:long-chain fatty-acyl-CoA metabolic process"/>
    <property type="evidence" value="ECO:0007669"/>
    <property type="project" value="TreeGrafter"/>
</dbReference>
<dbReference type="InterPro" id="IPR000873">
    <property type="entry name" value="AMP-dep_synth/lig_dom"/>
</dbReference>